<protein>
    <submittedName>
        <fullName evidence="2">Allophanate hydrolase</fullName>
    </submittedName>
</protein>
<dbReference type="Proteomes" id="UP000011602">
    <property type="component" value="Unassembled WGS sequence"/>
</dbReference>
<evidence type="ECO:0000313" key="2">
    <source>
        <dbReference type="EMBL" id="ELY50067.1"/>
    </source>
</evidence>
<keyword evidence="3" id="KW-1185">Reference proteome</keyword>
<dbReference type="PANTHER" id="PTHR11895:SF169">
    <property type="entry name" value="GLUTAMYL-TRNA(GLN) AMIDOTRANSFERASE"/>
    <property type="match status" value="1"/>
</dbReference>
<dbReference type="EMBL" id="AOHZ01000090">
    <property type="protein sequence ID" value="ELY50067.1"/>
    <property type="molecule type" value="Genomic_DNA"/>
</dbReference>
<dbReference type="STRING" id="1227499.C493_19861"/>
<evidence type="ECO:0000259" key="1">
    <source>
        <dbReference type="Pfam" id="PF01425"/>
    </source>
</evidence>
<dbReference type="InterPro" id="IPR036928">
    <property type="entry name" value="AS_sf"/>
</dbReference>
<dbReference type="NCBIfam" id="TIGR02713">
    <property type="entry name" value="allophanate_hyd"/>
    <property type="match status" value="1"/>
</dbReference>
<dbReference type="Pfam" id="PF01425">
    <property type="entry name" value="Amidase"/>
    <property type="match status" value="1"/>
</dbReference>
<dbReference type="eggNOG" id="arCOG01717">
    <property type="taxonomic scope" value="Archaea"/>
</dbReference>
<dbReference type="InterPro" id="IPR023631">
    <property type="entry name" value="Amidase_dom"/>
</dbReference>
<dbReference type="NCBIfam" id="NF006043">
    <property type="entry name" value="PRK08186.1"/>
    <property type="match status" value="1"/>
</dbReference>
<dbReference type="Gene3D" id="1.20.58.1700">
    <property type="match status" value="1"/>
</dbReference>
<dbReference type="InterPro" id="IPR014085">
    <property type="entry name" value="Allophanate_hydrolase"/>
</dbReference>
<reference evidence="2 3" key="1">
    <citation type="journal article" date="2014" name="PLoS Genet.">
        <title>Phylogenetically driven sequencing of extremely halophilic archaea reveals strategies for static and dynamic osmo-response.</title>
        <authorList>
            <person name="Becker E.A."/>
            <person name="Seitzer P.M."/>
            <person name="Tritt A."/>
            <person name="Larsen D."/>
            <person name="Krusor M."/>
            <person name="Yao A.I."/>
            <person name="Wu D."/>
            <person name="Madern D."/>
            <person name="Eisen J.A."/>
            <person name="Darling A.E."/>
            <person name="Facciotti M.T."/>
        </authorList>
    </citation>
    <scope>NUCLEOTIDE SEQUENCE [LARGE SCALE GENOMIC DNA]</scope>
    <source>
        <strain evidence="2 3">JCM 12255</strain>
    </source>
</reference>
<proteinExistence type="predicted"/>
<dbReference type="PATRIC" id="fig|1227499.3.peg.4085"/>
<organism evidence="2 3">
    <name type="scientific">Natronolimnohabitans innermongolicus JCM 12255</name>
    <dbReference type="NCBI Taxonomy" id="1227499"/>
    <lineage>
        <taxon>Archaea</taxon>
        <taxon>Methanobacteriati</taxon>
        <taxon>Methanobacteriota</taxon>
        <taxon>Stenosarchaea group</taxon>
        <taxon>Halobacteria</taxon>
        <taxon>Halobacteriales</taxon>
        <taxon>Natrialbaceae</taxon>
        <taxon>Natronolimnohabitans</taxon>
    </lineage>
</organism>
<dbReference type="InterPro" id="IPR000120">
    <property type="entry name" value="Amidase"/>
</dbReference>
<evidence type="ECO:0000313" key="3">
    <source>
        <dbReference type="Proteomes" id="UP000011602"/>
    </source>
</evidence>
<dbReference type="GO" id="GO:0016787">
    <property type="term" value="F:hydrolase activity"/>
    <property type="evidence" value="ECO:0007669"/>
    <property type="project" value="UniProtKB-KW"/>
</dbReference>
<feature type="domain" description="Amidase" evidence="1">
    <location>
        <begin position="19"/>
        <end position="432"/>
    </location>
</feature>
<keyword evidence="2" id="KW-0378">Hydrolase</keyword>
<sequence length="459" mass="48726">MEVMELLDAYEAGERTPEDLVQDAFDRIETDDTNAWIATRDRADVLAEVAELGDVDLAENPLYGIPFAVKDNIDYTGLPTTAGCPAYAYEPAAHATVVDRLIDAGAILIGKTNMDQFATGLVGTRSPYGECRNVHNDAYISGGSSSGSAVAVAREHVAFALGTDTAGSGRIPAAFNGLVGLKPTRGVLSTRGVVPACADLDCVSIFAWTTDDALRVEGVAAGFDSDDPYSRRSADDLEPSKTELSSITIGVPTTDELEFFGDEEAAQLFDDTIEEVELRFGELTTVDFTPFRKTAELLYGGPWVADRLSAVGEFIEAHPDEVNPTVADIIRGGDAYSAVDTFEAFDQLKTLRREAEQVLAGIDALVVPTAGTTYTIDAVQSNPVELNSNLGYYTNFVNLLDLSAVAVPTRSFEDGPSFGVTVVGEAFEDARIASIGAAIRSETAGSTRATAEPIPSSSN</sequence>
<dbReference type="Gene3D" id="3.90.1300.10">
    <property type="entry name" value="Amidase signature (AS) domain"/>
    <property type="match status" value="1"/>
</dbReference>
<dbReference type="PANTHER" id="PTHR11895">
    <property type="entry name" value="TRANSAMIDASE"/>
    <property type="match status" value="1"/>
</dbReference>
<dbReference type="SUPFAM" id="SSF75304">
    <property type="entry name" value="Amidase signature (AS) enzymes"/>
    <property type="match status" value="1"/>
</dbReference>
<dbReference type="AlphaFoldDB" id="L9WL22"/>
<gene>
    <name evidence="2" type="ORF">C493_19861</name>
</gene>
<accession>L9WL22</accession>
<name>L9WL22_9EURY</name>
<comment type="caution">
    <text evidence="2">The sequence shown here is derived from an EMBL/GenBank/DDBJ whole genome shotgun (WGS) entry which is preliminary data.</text>
</comment>